<accession>A0A8J2YVF5</accession>
<keyword evidence="8" id="KW-0812">Transmembrane</keyword>
<dbReference type="AlphaFoldDB" id="A0A8J2YVF5"/>
<gene>
    <name evidence="10" type="ORF">GCM10011611_28120</name>
</gene>
<evidence type="ECO:0000256" key="8">
    <source>
        <dbReference type="SAM" id="Phobius"/>
    </source>
</evidence>
<feature type="transmembrane region" description="Helical" evidence="8">
    <location>
        <begin position="60"/>
        <end position="81"/>
    </location>
</feature>
<protein>
    <recommendedName>
        <fullName evidence="2">NAD(+)--protein-arginine ADP-ribosyltransferase</fullName>
        <ecNumber evidence="2">2.4.2.31</ecNumber>
    </recommendedName>
</protein>
<comment type="similarity">
    <text evidence="1">Belongs to the Arg-specific ADP-ribosyltransferase family.</text>
</comment>
<dbReference type="Gene3D" id="2.60.200.60">
    <property type="match status" value="2"/>
</dbReference>
<dbReference type="GO" id="GO:0106274">
    <property type="term" value="F:NAD+-protein-arginine ADP-ribosyltransferase activity"/>
    <property type="evidence" value="ECO:0007669"/>
    <property type="project" value="UniProtKB-EC"/>
</dbReference>
<dbReference type="Proteomes" id="UP000646365">
    <property type="component" value="Unassembled WGS sequence"/>
</dbReference>
<dbReference type="InterPro" id="IPR008727">
    <property type="entry name" value="PAAR_motif"/>
</dbReference>
<dbReference type="EMBL" id="BMJQ01000006">
    <property type="protein sequence ID" value="GGF20453.1"/>
    <property type="molecule type" value="Genomic_DNA"/>
</dbReference>
<dbReference type="PROSITE" id="PS51996">
    <property type="entry name" value="TR_MART"/>
    <property type="match status" value="1"/>
</dbReference>
<dbReference type="InterPro" id="IPR057925">
    <property type="entry name" value="prePAAR_DddA"/>
</dbReference>
<keyword evidence="3" id="KW-0328">Glycosyltransferase</keyword>
<keyword evidence="11" id="KW-1185">Reference proteome</keyword>
<feature type="domain" description="Double-stranded DNA deaminase toxin A prePAAR motif" evidence="9">
    <location>
        <begin position="6"/>
        <end position="68"/>
    </location>
</feature>
<name>A0A8J2YVF5_9PROT</name>
<dbReference type="Pfam" id="PF05488">
    <property type="entry name" value="PAAR_motif"/>
    <property type="match status" value="1"/>
</dbReference>
<keyword evidence="8" id="KW-0472">Membrane</keyword>
<evidence type="ECO:0000256" key="6">
    <source>
        <dbReference type="ARBA" id="ARBA00047597"/>
    </source>
</evidence>
<proteinExistence type="inferred from homology"/>
<comment type="catalytic activity">
    <reaction evidence="6">
        <text>L-arginyl-[protein] + NAD(+) = N(omega)-(ADP-D-ribosyl)-L-arginyl-[protein] + nicotinamide + H(+)</text>
        <dbReference type="Rhea" id="RHEA:19149"/>
        <dbReference type="Rhea" id="RHEA-COMP:10532"/>
        <dbReference type="Rhea" id="RHEA-COMP:15087"/>
        <dbReference type="ChEBI" id="CHEBI:15378"/>
        <dbReference type="ChEBI" id="CHEBI:17154"/>
        <dbReference type="ChEBI" id="CHEBI:29965"/>
        <dbReference type="ChEBI" id="CHEBI:57540"/>
        <dbReference type="ChEBI" id="CHEBI:142554"/>
        <dbReference type="EC" id="2.4.2.31"/>
    </reaction>
</comment>
<comment type="caution">
    <text evidence="10">The sequence shown here is derived from an EMBL/GenBank/DDBJ whole genome shotgun (WGS) entry which is preliminary data.</text>
</comment>
<keyword evidence="5" id="KW-0548">Nucleotidyltransferase</keyword>
<evidence type="ECO:0000256" key="3">
    <source>
        <dbReference type="ARBA" id="ARBA00022676"/>
    </source>
</evidence>
<evidence type="ECO:0000256" key="5">
    <source>
        <dbReference type="ARBA" id="ARBA00022695"/>
    </source>
</evidence>
<dbReference type="CDD" id="cd14742">
    <property type="entry name" value="PAAR_RHS"/>
    <property type="match status" value="1"/>
</dbReference>
<dbReference type="Pfam" id="PF01129">
    <property type="entry name" value="ART"/>
    <property type="match status" value="1"/>
</dbReference>
<evidence type="ECO:0000256" key="1">
    <source>
        <dbReference type="ARBA" id="ARBA00009558"/>
    </source>
</evidence>
<feature type="transmembrane region" description="Helical" evidence="8">
    <location>
        <begin position="22"/>
        <end position="48"/>
    </location>
</feature>
<dbReference type="Gene3D" id="3.90.176.10">
    <property type="entry name" value="Toxin ADP-ribosyltransferase, Chain A, domain 1"/>
    <property type="match status" value="1"/>
</dbReference>
<organism evidence="10 11">
    <name type="scientific">Aliidongia dinghuensis</name>
    <dbReference type="NCBI Taxonomy" id="1867774"/>
    <lineage>
        <taxon>Bacteria</taxon>
        <taxon>Pseudomonadati</taxon>
        <taxon>Pseudomonadota</taxon>
        <taxon>Alphaproteobacteria</taxon>
        <taxon>Rhodospirillales</taxon>
        <taxon>Dongiaceae</taxon>
        <taxon>Aliidongia</taxon>
    </lineage>
</organism>
<dbReference type="InterPro" id="IPR000768">
    <property type="entry name" value="ART"/>
</dbReference>
<dbReference type="Pfam" id="PF25799">
    <property type="entry name" value="prePAAR_I"/>
    <property type="match status" value="1"/>
</dbReference>
<evidence type="ECO:0000256" key="7">
    <source>
        <dbReference type="SAM" id="MobiDB-lite"/>
    </source>
</evidence>
<dbReference type="SUPFAM" id="SSF56399">
    <property type="entry name" value="ADP-ribosylation"/>
    <property type="match status" value="1"/>
</dbReference>
<reference evidence="10" key="2">
    <citation type="submission" date="2020-09" db="EMBL/GenBank/DDBJ databases">
        <authorList>
            <person name="Sun Q."/>
            <person name="Zhou Y."/>
        </authorList>
    </citation>
    <scope>NUCLEOTIDE SEQUENCE</scope>
    <source>
        <strain evidence="10">CGMCC 1.15725</strain>
    </source>
</reference>
<sequence>MAEIGAARFDDPVAHTHALGGFIAGALVGVAAAIGVALVVGAVATAVAAEVATAGLATPLVAGAAVTVGELAVNLVVGGWLTSKAEEIGEKLGGESFGSPSGKITQGSPTVIINGKAAARVNDKVSCDGSTLAQGSDSVFINGLPASRLHDKIHCGGAVVEASQNVFIGGGTTTVGEIASEVPGWVRWAAIILPLVPAIGGLARAIGPALAEIEAQGFSRALQSGAKAVARALEDRAGGARAPVEDSVPAESSGESLPPSKPTMPLSQAVGEDAAAEWTAAGRANAARNGVDVSHLSDDEVGAIYGYTTNEGYSAINPALRGLQPMTPELSAFQTHIESGLDKLPPFSGTSFRGTDLPPSVLDNYQVGETVADPAFASSSTTSPFSGTTRMEMAGESGRDISFLSEYPKEAEVLFKPNTPFLVTDRATMPDGTTLLKMTETPH</sequence>
<dbReference type="EC" id="2.4.2.31" evidence="2"/>
<keyword evidence="4" id="KW-0808">Transferase</keyword>
<evidence type="ECO:0000259" key="9">
    <source>
        <dbReference type="Pfam" id="PF25799"/>
    </source>
</evidence>
<keyword evidence="8" id="KW-1133">Transmembrane helix</keyword>
<feature type="region of interest" description="Disordered" evidence="7">
    <location>
        <begin position="236"/>
        <end position="270"/>
    </location>
</feature>
<evidence type="ECO:0000256" key="4">
    <source>
        <dbReference type="ARBA" id="ARBA00022679"/>
    </source>
</evidence>
<dbReference type="RefSeq" id="WP_189046711.1">
    <property type="nucleotide sequence ID" value="NZ_BMJQ01000006.1"/>
</dbReference>
<evidence type="ECO:0000256" key="2">
    <source>
        <dbReference type="ARBA" id="ARBA00012031"/>
    </source>
</evidence>
<dbReference type="GO" id="GO:0016779">
    <property type="term" value="F:nucleotidyltransferase activity"/>
    <property type="evidence" value="ECO:0007669"/>
    <property type="project" value="UniProtKB-KW"/>
</dbReference>
<evidence type="ECO:0000313" key="11">
    <source>
        <dbReference type="Proteomes" id="UP000646365"/>
    </source>
</evidence>
<reference evidence="10" key="1">
    <citation type="journal article" date="2014" name="Int. J. Syst. Evol. Microbiol.">
        <title>Complete genome sequence of Corynebacterium casei LMG S-19264T (=DSM 44701T), isolated from a smear-ripened cheese.</title>
        <authorList>
            <consortium name="US DOE Joint Genome Institute (JGI-PGF)"/>
            <person name="Walter F."/>
            <person name="Albersmeier A."/>
            <person name="Kalinowski J."/>
            <person name="Ruckert C."/>
        </authorList>
    </citation>
    <scope>NUCLEOTIDE SEQUENCE</scope>
    <source>
        <strain evidence="10">CGMCC 1.15725</strain>
    </source>
</reference>
<evidence type="ECO:0000313" key="10">
    <source>
        <dbReference type="EMBL" id="GGF20453.1"/>
    </source>
</evidence>